<dbReference type="InterPro" id="IPR013699">
    <property type="entry name" value="Signal_recog_part_SRP72_RNA-bd"/>
</dbReference>
<sequence>MSEKDSDQVLRQAYLELKKCEKNGSYDRALKTCSKILSINKNDPIALQCNVISLMQLSKFEDALNMISATGDLENVMAFEKAYCEYRLGRLEEAEKTLRLSMDSANLKSKELLAQLGMLRNIQHLHVDSATLLYRKEEYAEACKYLSEVLKNSTDGYDEERKANMCAILSELQYKDPSYKLVELQMICDIECNPLSYEQLYNDACLQIAKKDFQKAEKRLLEAQDVCRENLMQQDATEEEIEEELCIIKAAAPAVHAVILNNLVCLRKDQNVFDSRKKMKTCQTAQVEKQLNSRQKEVICLNSTLISILGGQFEVAQCGIQALRKVYGQEDLAALCEMAVLSVRGTPSQIEQKLKELYGADKSAYSLVICLALAQAYLNQDAQQPKFGLSELQKRNQTDTDMMTALLELCASIYTQTGDHQAALSCLNQLRQLRPNDVNVLAHMIDIYMVIDESKAKELCQNLTSVEELTSGIDVDSLENTSWLALGNKYVVKRSARAETPKADANAAVPKRKKRKRKIKLPKNFDPDKPPDPERWLPRYERSGYRKKKDKRGKDRDISRGTQGAVTSETEVVVQPEVTSSPRQMQQPVGPRQMHPAPQKPKKKKKGGGGGGGRW</sequence>
<feature type="compositionally biased region" description="Polar residues" evidence="10">
    <location>
        <begin position="577"/>
        <end position="587"/>
    </location>
</feature>
<comment type="similarity">
    <text evidence="3 9">Belongs to the SRP72 family.</text>
</comment>
<evidence type="ECO:0000256" key="1">
    <source>
        <dbReference type="ARBA" id="ARBA00004240"/>
    </source>
</evidence>
<dbReference type="STRING" id="36087.A0A077ZCT6"/>
<dbReference type="OrthoDB" id="5421607at2759"/>
<dbReference type="PIRSF" id="PIRSF038922">
    <property type="entry name" value="SRP72"/>
    <property type="match status" value="1"/>
</dbReference>
<evidence type="ECO:0000256" key="2">
    <source>
        <dbReference type="ARBA" id="ARBA00004496"/>
    </source>
</evidence>
<reference evidence="12" key="2">
    <citation type="submission" date="2014-03" db="EMBL/GenBank/DDBJ databases">
        <title>The whipworm genome and dual-species transcriptomics of an intimate host-pathogen interaction.</title>
        <authorList>
            <person name="Foth B.J."/>
            <person name="Tsai I.J."/>
            <person name="Reid A.J."/>
            <person name="Bancroft A.J."/>
            <person name="Nichol S."/>
            <person name="Tracey A."/>
            <person name="Holroyd N."/>
            <person name="Cotton J.A."/>
            <person name="Stanley E.J."/>
            <person name="Zarowiecki M."/>
            <person name="Liu J.Z."/>
            <person name="Huckvale T."/>
            <person name="Cooper P.J."/>
            <person name="Grencis R.K."/>
            <person name="Berriman M."/>
        </authorList>
    </citation>
    <scope>NUCLEOTIDE SEQUENCE [LARGE SCALE GENOMIC DNA]</scope>
</reference>
<dbReference type="InterPro" id="IPR026270">
    <property type="entry name" value="SRP72"/>
</dbReference>
<protein>
    <recommendedName>
        <fullName evidence="4 9">Signal recognition particle subunit SRP72</fullName>
    </recommendedName>
</protein>
<keyword evidence="13" id="KW-1185">Reference proteome</keyword>
<evidence type="ECO:0000256" key="7">
    <source>
        <dbReference type="ARBA" id="ARBA00023135"/>
    </source>
</evidence>
<accession>A0A077ZCT6</accession>
<keyword evidence="7 9" id="KW-0733">Signal recognition particle</keyword>
<dbReference type="Gene3D" id="1.25.40.10">
    <property type="entry name" value="Tetratricopeptide repeat domain"/>
    <property type="match status" value="2"/>
</dbReference>
<dbReference type="GO" id="GO:0006614">
    <property type="term" value="P:SRP-dependent cotranslational protein targeting to membrane"/>
    <property type="evidence" value="ECO:0007669"/>
    <property type="project" value="UniProtKB-UniRule"/>
</dbReference>
<evidence type="ECO:0000256" key="5">
    <source>
        <dbReference type="ARBA" id="ARBA00022490"/>
    </source>
</evidence>
<name>A0A077ZCT6_TRITR</name>
<reference evidence="12" key="1">
    <citation type="submission" date="2014-01" db="EMBL/GenBank/DDBJ databases">
        <authorList>
            <person name="Aslett M."/>
        </authorList>
    </citation>
    <scope>NUCLEOTIDE SEQUENCE</scope>
</reference>
<organism evidence="12 13">
    <name type="scientific">Trichuris trichiura</name>
    <name type="common">Whipworm</name>
    <name type="synonym">Trichocephalus trichiurus</name>
    <dbReference type="NCBI Taxonomy" id="36087"/>
    <lineage>
        <taxon>Eukaryota</taxon>
        <taxon>Metazoa</taxon>
        <taxon>Ecdysozoa</taxon>
        <taxon>Nematoda</taxon>
        <taxon>Enoplea</taxon>
        <taxon>Dorylaimia</taxon>
        <taxon>Trichinellida</taxon>
        <taxon>Trichuridae</taxon>
        <taxon>Trichuris</taxon>
    </lineage>
</organism>
<gene>
    <name evidence="12" type="ORF">TTRE_0000471001</name>
</gene>
<dbReference type="InterPro" id="IPR019734">
    <property type="entry name" value="TPR_rpt"/>
</dbReference>
<evidence type="ECO:0000313" key="13">
    <source>
        <dbReference type="Proteomes" id="UP000030665"/>
    </source>
</evidence>
<dbReference type="SUPFAM" id="SSF48452">
    <property type="entry name" value="TPR-like"/>
    <property type="match status" value="2"/>
</dbReference>
<evidence type="ECO:0000256" key="9">
    <source>
        <dbReference type="PIRNR" id="PIRNR038922"/>
    </source>
</evidence>
<dbReference type="Pfam" id="PF08492">
    <property type="entry name" value="SRP72"/>
    <property type="match status" value="1"/>
</dbReference>
<dbReference type="GO" id="GO:0008312">
    <property type="term" value="F:7S RNA binding"/>
    <property type="evidence" value="ECO:0007669"/>
    <property type="project" value="InterPro"/>
</dbReference>
<dbReference type="GO" id="GO:0005786">
    <property type="term" value="C:signal recognition particle, endoplasmic reticulum targeting"/>
    <property type="evidence" value="ECO:0007669"/>
    <property type="project" value="UniProtKB-UniRule"/>
</dbReference>
<evidence type="ECO:0000259" key="11">
    <source>
        <dbReference type="Pfam" id="PF08492"/>
    </source>
</evidence>
<feature type="domain" description="Signal recognition particle SRP72 subunit RNA-binding" evidence="11">
    <location>
        <begin position="496"/>
        <end position="547"/>
    </location>
</feature>
<keyword evidence="8 9" id="KW-0687">Ribonucleoprotein</keyword>
<comment type="subcellular location">
    <subcellularLocation>
        <location evidence="2 9">Cytoplasm</location>
    </subcellularLocation>
    <subcellularLocation>
        <location evidence="1">Endoplasmic reticulum</location>
    </subcellularLocation>
</comment>
<evidence type="ECO:0000256" key="3">
    <source>
        <dbReference type="ARBA" id="ARBA00007676"/>
    </source>
</evidence>
<feature type="compositionally biased region" description="Basic residues" evidence="10">
    <location>
        <begin position="510"/>
        <end position="521"/>
    </location>
</feature>
<dbReference type="InterPro" id="IPR011990">
    <property type="entry name" value="TPR-like_helical_dom_sf"/>
</dbReference>
<keyword evidence="5 9" id="KW-0963">Cytoplasm</keyword>
<dbReference type="AlphaFoldDB" id="A0A077ZCT6"/>
<dbReference type="PANTHER" id="PTHR14094:SF9">
    <property type="entry name" value="SIGNAL RECOGNITION PARTICLE SUBUNIT SRP72"/>
    <property type="match status" value="1"/>
</dbReference>
<evidence type="ECO:0000256" key="8">
    <source>
        <dbReference type="ARBA" id="ARBA00023274"/>
    </source>
</evidence>
<dbReference type="PANTHER" id="PTHR14094">
    <property type="entry name" value="SIGNAL RECOGNITION PARTICLE 72"/>
    <property type="match status" value="1"/>
</dbReference>
<evidence type="ECO:0000256" key="4">
    <source>
        <dbReference type="ARBA" id="ARBA00018350"/>
    </source>
</evidence>
<dbReference type="GO" id="GO:0043022">
    <property type="term" value="F:ribosome binding"/>
    <property type="evidence" value="ECO:0007669"/>
    <property type="project" value="TreeGrafter"/>
</dbReference>
<dbReference type="SMART" id="SM00028">
    <property type="entry name" value="TPR"/>
    <property type="match status" value="3"/>
</dbReference>
<feature type="region of interest" description="Disordered" evidence="10">
    <location>
        <begin position="497"/>
        <end position="615"/>
    </location>
</feature>
<dbReference type="GO" id="GO:0005783">
    <property type="term" value="C:endoplasmic reticulum"/>
    <property type="evidence" value="ECO:0007669"/>
    <property type="project" value="UniProtKB-SubCell"/>
</dbReference>
<dbReference type="EMBL" id="HG806038">
    <property type="protein sequence ID" value="CDW56430.1"/>
    <property type="molecule type" value="Genomic_DNA"/>
</dbReference>
<dbReference type="Proteomes" id="UP000030665">
    <property type="component" value="Unassembled WGS sequence"/>
</dbReference>
<feature type="compositionally biased region" description="Basic and acidic residues" evidence="10">
    <location>
        <begin position="523"/>
        <end position="544"/>
    </location>
</feature>
<evidence type="ECO:0000313" key="12">
    <source>
        <dbReference type="EMBL" id="CDW56430.1"/>
    </source>
</evidence>
<keyword evidence="6" id="KW-0256">Endoplasmic reticulum</keyword>
<evidence type="ECO:0000256" key="6">
    <source>
        <dbReference type="ARBA" id="ARBA00022824"/>
    </source>
</evidence>
<evidence type="ECO:0000256" key="10">
    <source>
        <dbReference type="SAM" id="MobiDB-lite"/>
    </source>
</evidence>
<proteinExistence type="inferred from homology"/>
<comment type="function">
    <text evidence="9">Component of the signal recognition particle (SRP) complex, a ribonucleoprotein complex that mediates the cotranslational targeting of secretory and membrane proteins to the endoplasmic reticulum (ER).</text>
</comment>